<dbReference type="GeneID" id="9953076"/>
<dbReference type="AlphaFoldDB" id="A0A1S0TFV0"/>
<dbReference type="EMBL" id="JH712431">
    <property type="protein sequence ID" value="EFO12947.1"/>
    <property type="molecule type" value="Genomic_DNA"/>
</dbReference>
<evidence type="ECO:0000313" key="1">
    <source>
        <dbReference type="EMBL" id="EFO12947.1"/>
    </source>
</evidence>
<sequence>SECGWGNDESSFMRRFHRRRTGTHKCASRLDMIPCDLKYPASYKYWQNLLKTILNKFNFTNDYRPCPGMFNNSIGDYGISPQTPILAPKIKNINQFDKEFMLRPKDFIMLCPICMISSRFSS</sequence>
<name>A0A1S0TFV0_LOALO</name>
<dbReference type="OrthoDB" id="5785376at2759"/>
<organism evidence="1">
    <name type="scientific">Loa loa</name>
    <name type="common">Eye worm</name>
    <name type="synonym">Filaria loa</name>
    <dbReference type="NCBI Taxonomy" id="7209"/>
    <lineage>
        <taxon>Eukaryota</taxon>
        <taxon>Metazoa</taxon>
        <taxon>Ecdysozoa</taxon>
        <taxon>Nematoda</taxon>
        <taxon>Chromadorea</taxon>
        <taxon>Rhabditida</taxon>
        <taxon>Spirurina</taxon>
        <taxon>Spiruromorpha</taxon>
        <taxon>Filarioidea</taxon>
        <taxon>Onchocercidae</taxon>
        <taxon>Loa</taxon>
    </lineage>
</organism>
<dbReference type="RefSeq" id="XP_003151122.1">
    <property type="nucleotide sequence ID" value="XM_003151074.1"/>
</dbReference>
<feature type="non-terminal residue" evidence="1">
    <location>
        <position position="1"/>
    </location>
</feature>
<reference evidence="1" key="1">
    <citation type="submission" date="2012-04" db="EMBL/GenBank/DDBJ databases">
        <title>The Genome Sequence of Loa loa.</title>
        <authorList>
            <consortium name="The Broad Institute Genome Sequencing Platform"/>
            <consortium name="Broad Institute Genome Sequencing Center for Infectious Disease"/>
            <person name="Nutman T.B."/>
            <person name="Fink D.L."/>
            <person name="Russ C."/>
            <person name="Young S."/>
            <person name="Zeng Q."/>
            <person name="Gargeya S."/>
            <person name="Alvarado L."/>
            <person name="Berlin A."/>
            <person name="Chapman S.B."/>
            <person name="Chen Z."/>
            <person name="Freedman E."/>
            <person name="Gellesch M."/>
            <person name="Goldberg J."/>
            <person name="Griggs A."/>
            <person name="Gujja S."/>
            <person name="Heilman E.R."/>
            <person name="Heiman D."/>
            <person name="Howarth C."/>
            <person name="Mehta T."/>
            <person name="Neiman D."/>
            <person name="Pearson M."/>
            <person name="Roberts A."/>
            <person name="Saif S."/>
            <person name="Shea T."/>
            <person name="Shenoy N."/>
            <person name="Sisk P."/>
            <person name="Stolte C."/>
            <person name="Sykes S."/>
            <person name="White J."/>
            <person name="Yandava C."/>
            <person name="Haas B."/>
            <person name="Henn M.R."/>
            <person name="Nusbaum C."/>
            <person name="Birren B."/>
        </authorList>
    </citation>
    <scope>NUCLEOTIDE SEQUENCE [LARGE SCALE GENOMIC DNA]</scope>
</reference>
<dbReference type="CTD" id="9953076"/>
<protein>
    <submittedName>
        <fullName evidence="1">Uncharacterized protein</fullName>
    </submittedName>
</protein>
<gene>
    <name evidence="1" type="ORF">LOAG_15584</name>
</gene>
<proteinExistence type="predicted"/>
<accession>A0A1S0TFV0</accession>
<dbReference type="InParanoid" id="A0A1S0TFV0"/>
<dbReference type="KEGG" id="loa:LOAG_15584"/>
<dbReference type="OMA" id="MIRYHRR"/>